<evidence type="ECO:0000259" key="5">
    <source>
        <dbReference type="PROSITE" id="PS50119"/>
    </source>
</evidence>
<evidence type="ECO:0000259" key="6">
    <source>
        <dbReference type="PROSITE" id="PS51886"/>
    </source>
</evidence>
<proteinExistence type="predicted"/>
<feature type="repeat" description="Filamin" evidence="2">
    <location>
        <begin position="551"/>
        <end position="580"/>
    </location>
</feature>
<dbReference type="PANTHER" id="PTHR25462">
    <property type="entry name" value="BONUS, ISOFORM C-RELATED"/>
    <property type="match status" value="1"/>
</dbReference>
<keyword evidence="1" id="KW-0862">Zinc</keyword>
<feature type="domain" description="TLDc" evidence="6">
    <location>
        <begin position="590"/>
        <end position="769"/>
    </location>
</feature>
<dbReference type="PROSITE" id="PS50119">
    <property type="entry name" value="ZF_BBOX"/>
    <property type="match status" value="3"/>
</dbReference>
<dbReference type="Pfam" id="PF00643">
    <property type="entry name" value="zf-B_box"/>
    <property type="match status" value="2"/>
</dbReference>
<dbReference type="SUPFAM" id="SSF81296">
    <property type="entry name" value="E set domains"/>
    <property type="match status" value="1"/>
</dbReference>
<protein>
    <submittedName>
        <fullName evidence="7">Pep-cterm sorting domain-containing protein</fullName>
    </submittedName>
</protein>
<dbReference type="EMBL" id="JAOAOG010000001">
    <property type="protein sequence ID" value="KAJ6255743.1"/>
    <property type="molecule type" value="Genomic_DNA"/>
</dbReference>
<dbReference type="InterPro" id="IPR047153">
    <property type="entry name" value="TRIM45/56/19-like"/>
</dbReference>
<feature type="domain" description="B box-type" evidence="5">
    <location>
        <begin position="83"/>
        <end position="123"/>
    </location>
</feature>
<dbReference type="InterPro" id="IPR014756">
    <property type="entry name" value="Ig_E-set"/>
</dbReference>
<dbReference type="InterPro" id="IPR006571">
    <property type="entry name" value="TLDc_dom"/>
</dbReference>
<dbReference type="SUPFAM" id="SSF57845">
    <property type="entry name" value="B-box zinc-binding domain"/>
    <property type="match status" value="2"/>
</dbReference>
<organism evidence="7 8">
    <name type="scientific">Anaeramoeba flamelloides</name>
    <dbReference type="NCBI Taxonomy" id="1746091"/>
    <lineage>
        <taxon>Eukaryota</taxon>
        <taxon>Metamonada</taxon>
        <taxon>Anaeramoebidae</taxon>
        <taxon>Anaeramoeba</taxon>
    </lineage>
</organism>
<dbReference type="Proteomes" id="UP001150062">
    <property type="component" value="Unassembled WGS sequence"/>
</dbReference>
<feature type="domain" description="B box-type" evidence="5">
    <location>
        <begin position="269"/>
        <end position="311"/>
    </location>
</feature>
<evidence type="ECO:0000256" key="2">
    <source>
        <dbReference type="PROSITE-ProRule" id="PRU00087"/>
    </source>
</evidence>
<feature type="coiled-coil region" evidence="3">
    <location>
        <begin position="315"/>
        <end position="371"/>
    </location>
</feature>
<keyword evidence="1" id="KW-0863">Zinc-finger</keyword>
<reference evidence="7" key="1">
    <citation type="submission" date="2022-08" db="EMBL/GenBank/DDBJ databases">
        <title>Novel sulfate-reducing endosymbionts in the free-living metamonad Anaeramoeba.</title>
        <authorList>
            <person name="Jerlstrom-Hultqvist J."/>
            <person name="Cepicka I."/>
            <person name="Gallot-Lavallee L."/>
            <person name="Salas-Leiva D."/>
            <person name="Curtis B.A."/>
            <person name="Zahonova K."/>
            <person name="Pipaliya S."/>
            <person name="Dacks J."/>
            <person name="Roger A.J."/>
        </authorList>
    </citation>
    <scope>NUCLEOTIDE SEQUENCE</scope>
    <source>
        <strain evidence="7">Schooner1</strain>
    </source>
</reference>
<feature type="compositionally biased region" description="Basic and acidic residues" evidence="4">
    <location>
        <begin position="62"/>
        <end position="71"/>
    </location>
</feature>
<comment type="caution">
    <text evidence="7">The sequence shown here is derived from an EMBL/GenBank/DDBJ whole genome shotgun (WGS) entry which is preliminary data.</text>
</comment>
<dbReference type="SMART" id="SM00336">
    <property type="entry name" value="BBOX"/>
    <property type="match status" value="3"/>
</dbReference>
<dbReference type="PROSITE" id="PS50194">
    <property type="entry name" value="FILAMIN_REPEAT"/>
    <property type="match status" value="1"/>
</dbReference>
<name>A0ABQ8ZFQ7_9EUKA</name>
<dbReference type="Gene3D" id="3.30.160.60">
    <property type="entry name" value="Classic Zinc Finger"/>
    <property type="match status" value="2"/>
</dbReference>
<dbReference type="InterPro" id="IPR017868">
    <property type="entry name" value="Filamin/ABP280_repeat-like"/>
</dbReference>
<keyword evidence="1" id="KW-0479">Metal-binding</keyword>
<dbReference type="InterPro" id="IPR013783">
    <property type="entry name" value="Ig-like_fold"/>
</dbReference>
<dbReference type="CDD" id="cd19757">
    <property type="entry name" value="Bbox1"/>
    <property type="match status" value="1"/>
</dbReference>
<feature type="domain" description="B box-type" evidence="5">
    <location>
        <begin position="14"/>
        <end position="64"/>
    </location>
</feature>
<evidence type="ECO:0000256" key="3">
    <source>
        <dbReference type="SAM" id="Coils"/>
    </source>
</evidence>
<evidence type="ECO:0000313" key="7">
    <source>
        <dbReference type="EMBL" id="KAJ6255743.1"/>
    </source>
</evidence>
<dbReference type="PANTHER" id="PTHR25462:SF296">
    <property type="entry name" value="MEIOTIC P26, ISOFORM F"/>
    <property type="match status" value="1"/>
</dbReference>
<evidence type="ECO:0000313" key="8">
    <source>
        <dbReference type="Proteomes" id="UP001150062"/>
    </source>
</evidence>
<dbReference type="Pfam" id="PF07534">
    <property type="entry name" value="TLD"/>
    <property type="match status" value="1"/>
</dbReference>
<keyword evidence="8" id="KW-1185">Reference proteome</keyword>
<dbReference type="InterPro" id="IPR000315">
    <property type="entry name" value="Znf_B-box"/>
</dbReference>
<dbReference type="CDD" id="cd19756">
    <property type="entry name" value="Bbox2"/>
    <property type="match status" value="2"/>
</dbReference>
<sequence>MTLNFPIQPKNKKEKTIWCDVCLKEDNKKVEAKIYCQNCEENQCENCNLVHKSRRFRNHVRTDLKQAKTTDDQDQDPADSNDNFTEKCPIHQKSKLSRYCKNCQKLICDECGFEHINHETISLDQSMDFYQELIKEQKKCTQNHFERINENLEQLNNSEKGMKSNKEKILGEITNFYLKQKKLLDLLEQNEIKLTNDFFEQISSIMKIEKQKINNSKSTTQKILNEFKKLETNINQSNSIGFFKLFSEMQLTKKSKKTNKIAQEKPNPQFSGLCNKHKNKPYQYFCIDHKKLLCVDCRTLNHRKCNQVVNLKVGYEIIQNKLEKLIKKINSINEKKLEFVQKIQSEKLKCLKEKQINLELVKKNYQKINKLTQYQFKKMNEEISIQQNEKFIQLNNQSNKIQKDIEVFEVSQMIIKEIEICKKYNDYPKILLNFSKLKQLLPILNKIKKNKLICNSKFDRINLIPNDLKQNLKNWKLNLPFDLNKTKINLPDEIQLKNKLKFSIVLKNKFNEVINAQKFNPKAEIFKLNSKEIITEITKFQEGKKQERIGEYLFKKEGEYQINFSINGQKIPKSPFNLKVIDHIYLEESEILQKENNLKFNQILEKWIKKAGCKSDLQRRFNSRTDGWKNKTFHKKCDNKGKSIVLVKLKNKSLFGGFAATGWNSKIECKQSKRNKSFLFSLISLDPNFTEPLKMHIYKNKFREIYCDPDCGPTFGRGSDLSIGRGKEDMNEHNYSNLGDTYKAPFGYKFESARAQNFLAGSYKFWDISQIEIFCEK</sequence>
<gene>
    <name evidence="7" type="ORF">M0813_11064</name>
</gene>
<evidence type="ECO:0000256" key="1">
    <source>
        <dbReference type="PROSITE-ProRule" id="PRU00024"/>
    </source>
</evidence>
<keyword evidence="3" id="KW-0175">Coiled coil</keyword>
<dbReference type="Gene3D" id="2.60.40.10">
    <property type="entry name" value="Immunoglobulins"/>
    <property type="match status" value="1"/>
</dbReference>
<feature type="region of interest" description="Disordered" evidence="4">
    <location>
        <begin position="62"/>
        <end position="84"/>
    </location>
</feature>
<dbReference type="PROSITE" id="PS51886">
    <property type="entry name" value="TLDC"/>
    <property type="match status" value="1"/>
</dbReference>
<evidence type="ECO:0000256" key="4">
    <source>
        <dbReference type="SAM" id="MobiDB-lite"/>
    </source>
</evidence>
<feature type="coiled-coil region" evidence="3">
    <location>
        <begin position="138"/>
        <end position="165"/>
    </location>
</feature>
<accession>A0ABQ8ZFQ7</accession>